<reference evidence="3" key="1">
    <citation type="submission" date="2018-07" db="EMBL/GenBank/DDBJ databases">
        <authorList>
            <person name="Peiro R."/>
            <person name="Begona"/>
            <person name="Cbmso G."/>
            <person name="Lopez M."/>
            <person name="Gonzalez S."/>
        </authorList>
    </citation>
    <scope>NUCLEOTIDE SEQUENCE [LARGE SCALE GENOMIC DNA]</scope>
</reference>
<dbReference type="Proteomes" id="UP000254764">
    <property type="component" value="Unassembled WGS sequence"/>
</dbReference>
<protein>
    <recommendedName>
        <fullName evidence="1">PepSY domain-containing protein</fullName>
    </recommendedName>
</protein>
<dbReference type="Pfam" id="PF03413">
    <property type="entry name" value="PepSY"/>
    <property type="match status" value="1"/>
</dbReference>
<dbReference type="Gene3D" id="3.10.450.40">
    <property type="match status" value="1"/>
</dbReference>
<dbReference type="AlphaFoldDB" id="A0A376ABR1"/>
<evidence type="ECO:0000313" key="3">
    <source>
        <dbReference type="Proteomes" id="UP000254764"/>
    </source>
</evidence>
<proteinExistence type="predicted"/>
<gene>
    <name evidence="2" type="ORF">RHIZ70_912</name>
</gene>
<organism evidence="2 3">
    <name type="scientific">Ciceribacter selenitireducens ATCC BAA-1503</name>
    <dbReference type="NCBI Taxonomy" id="1336235"/>
    <lineage>
        <taxon>Bacteria</taxon>
        <taxon>Pseudomonadati</taxon>
        <taxon>Pseudomonadota</taxon>
        <taxon>Alphaproteobacteria</taxon>
        <taxon>Hyphomicrobiales</taxon>
        <taxon>Rhizobiaceae</taxon>
        <taxon>Ciceribacter</taxon>
    </lineage>
</organism>
<name>A0A376ABR1_9HYPH</name>
<keyword evidence="3" id="KW-1185">Reference proteome</keyword>
<evidence type="ECO:0000259" key="1">
    <source>
        <dbReference type="Pfam" id="PF03413"/>
    </source>
</evidence>
<sequence length="104" mass="11307">MLLLPALSVPAIADGTEDRPGFPSVEADDDHDAARRAVDSGEALTLVEVKRIVSERVPGEIVSVKLDRENHKLVYEFRILTAKGRLVEAEVDAATGTILEVENE</sequence>
<feature type="domain" description="PepSY" evidence="1">
    <location>
        <begin position="44"/>
        <end position="102"/>
    </location>
</feature>
<dbReference type="InterPro" id="IPR025711">
    <property type="entry name" value="PepSY"/>
</dbReference>
<accession>A0A376ABR1</accession>
<evidence type="ECO:0000313" key="2">
    <source>
        <dbReference type="EMBL" id="SSC65204.1"/>
    </source>
</evidence>
<dbReference type="EMBL" id="UEYP01000019">
    <property type="protein sequence ID" value="SSC65204.1"/>
    <property type="molecule type" value="Genomic_DNA"/>
</dbReference>